<gene>
    <name evidence="2" type="ORF">GCM10009115_34480</name>
</gene>
<dbReference type="InterPro" id="IPR014922">
    <property type="entry name" value="YdhG-like"/>
</dbReference>
<sequence length="145" mass="16161">MGKTEIKTKATEISVADFIAALPDARRREEAPVVDAMYRLVTGLDPKMWGPSIIGYGSYDYQYDSGHSGTMCRAGFSPRKAAITLYLMEDYGDRQAEADALFAALGKHKTSKVCLYINKLADVDPAVLERLVELSWDVMNERYPT</sequence>
<evidence type="ECO:0000313" key="3">
    <source>
        <dbReference type="Proteomes" id="UP001500738"/>
    </source>
</evidence>
<evidence type="ECO:0000313" key="2">
    <source>
        <dbReference type="EMBL" id="GAA0867264.1"/>
    </source>
</evidence>
<reference evidence="3" key="1">
    <citation type="journal article" date="2019" name="Int. J. Syst. Evol. Microbiol.">
        <title>The Global Catalogue of Microorganisms (GCM) 10K type strain sequencing project: providing services to taxonomists for standard genome sequencing and annotation.</title>
        <authorList>
            <consortium name="The Broad Institute Genomics Platform"/>
            <consortium name="The Broad Institute Genome Sequencing Center for Infectious Disease"/>
            <person name="Wu L."/>
            <person name="Ma J."/>
        </authorList>
    </citation>
    <scope>NUCLEOTIDE SEQUENCE [LARGE SCALE GENOMIC DNA]</scope>
    <source>
        <strain evidence="3">JCM 15910</strain>
    </source>
</reference>
<protein>
    <recommendedName>
        <fullName evidence="1">YdhG-like domain-containing protein</fullName>
    </recommendedName>
</protein>
<dbReference type="EMBL" id="BAAAFE010000013">
    <property type="protein sequence ID" value="GAA0867264.1"/>
    <property type="molecule type" value="Genomic_DNA"/>
</dbReference>
<organism evidence="2 3">
    <name type="scientific">Sphingopyxis soli</name>
    <dbReference type="NCBI Taxonomy" id="592051"/>
    <lineage>
        <taxon>Bacteria</taxon>
        <taxon>Pseudomonadati</taxon>
        <taxon>Pseudomonadota</taxon>
        <taxon>Alphaproteobacteria</taxon>
        <taxon>Sphingomonadales</taxon>
        <taxon>Sphingomonadaceae</taxon>
        <taxon>Sphingopyxis</taxon>
    </lineage>
</organism>
<comment type="caution">
    <text evidence="2">The sequence shown here is derived from an EMBL/GenBank/DDBJ whole genome shotgun (WGS) entry which is preliminary data.</text>
</comment>
<dbReference type="Pfam" id="PF08818">
    <property type="entry name" value="DUF1801"/>
    <property type="match status" value="1"/>
</dbReference>
<evidence type="ECO:0000259" key="1">
    <source>
        <dbReference type="Pfam" id="PF08818"/>
    </source>
</evidence>
<accession>A0ABP3XS83</accession>
<feature type="domain" description="YdhG-like" evidence="1">
    <location>
        <begin position="36"/>
        <end position="133"/>
    </location>
</feature>
<keyword evidence="3" id="KW-1185">Reference proteome</keyword>
<dbReference type="Proteomes" id="UP001500738">
    <property type="component" value="Unassembled WGS sequence"/>
</dbReference>
<dbReference type="RefSeq" id="WP_215349854.1">
    <property type="nucleotide sequence ID" value="NZ_BAAAFE010000013.1"/>
</dbReference>
<proteinExistence type="predicted"/>
<name>A0ABP3XS83_9SPHN</name>